<dbReference type="InterPro" id="IPR036047">
    <property type="entry name" value="F-box-like_dom_sf"/>
</dbReference>
<dbReference type="InterPro" id="IPR006553">
    <property type="entry name" value="Leu-rich_rpt_Cys-con_subtyp"/>
</dbReference>
<dbReference type="CDD" id="cd22126">
    <property type="entry name" value="F-box_FBXL15"/>
    <property type="match status" value="1"/>
</dbReference>
<evidence type="ECO:0000256" key="1">
    <source>
        <dbReference type="ARBA" id="ARBA00022786"/>
    </source>
</evidence>
<keyword evidence="1" id="KW-0833">Ubl conjugation pathway</keyword>
<dbReference type="Gene3D" id="3.80.10.10">
    <property type="entry name" value="Ribonuclease Inhibitor"/>
    <property type="match status" value="1"/>
</dbReference>
<dbReference type="SMART" id="SM00367">
    <property type="entry name" value="LRR_CC"/>
    <property type="match status" value="6"/>
</dbReference>
<gene>
    <name evidence="3" type="ORF">DPMN_024275</name>
</gene>
<dbReference type="Proteomes" id="UP000828390">
    <property type="component" value="Unassembled WGS sequence"/>
</dbReference>
<dbReference type="Pfam" id="PF25372">
    <property type="entry name" value="DUF7885"/>
    <property type="match status" value="1"/>
</dbReference>
<dbReference type="AlphaFoldDB" id="A0A9D4LPG8"/>
<dbReference type="EMBL" id="JAIWYP010000002">
    <property type="protein sequence ID" value="KAH3861348.1"/>
    <property type="molecule type" value="Genomic_DNA"/>
</dbReference>
<evidence type="ECO:0000313" key="3">
    <source>
        <dbReference type="EMBL" id="KAH3861348.1"/>
    </source>
</evidence>
<dbReference type="InterPro" id="IPR032675">
    <property type="entry name" value="LRR_dom_sf"/>
</dbReference>
<comment type="caution">
    <text evidence="3">The sequence shown here is derived from an EMBL/GenBank/DDBJ whole genome shotgun (WGS) entry which is preliminary data.</text>
</comment>
<keyword evidence="4" id="KW-1185">Reference proteome</keyword>
<dbReference type="SUPFAM" id="SSF52047">
    <property type="entry name" value="RNI-like"/>
    <property type="match status" value="1"/>
</dbReference>
<evidence type="ECO:0000313" key="4">
    <source>
        <dbReference type="Proteomes" id="UP000828390"/>
    </source>
</evidence>
<organism evidence="3 4">
    <name type="scientific">Dreissena polymorpha</name>
    <name type="common">Zebra mussel</name>
    <name type="synonym">Mytilus polymorpha</name>
    <dbReference type="NCBI Taxonomy" id="45954"/>
    <lineage>
        <taxon>Eukaryota</taxon>
        <taxon>Metazoa</taxon>
        <taxon>Spiralia</taxon>
        <taxon>Lophotrochozoa</taxon>
        <taxon>Mollusca</taxon>
        <taxon>Bivalvia</taxon>
        <taxon>Autobranchia</taxon>
        <taxon>Heteroconchia</taxon>
        <taxon>Euheterodonta</taxon>
        <taxon>Imparidentia</taxon>
        <taxon>Neoheterodontei</taxon>
        <taxon>Myida</taxon>
        <taxon>Dreissenoidea</taxon>
        <taxon>Dreissenidae</taxon>
        <taxon>Dreissena</taxon>
    </lineage>
</organism>
<dbReference type="InterPro" id="IPR057207">
    <property type="entry name" value="FBXL15_LRR"/>
</dbReference>
<name>A0A9D4LPG8_DREPO</name>
<dbReference type="InterPro" id="IPR050648">
    <property type="entry name" value="F-box_LRR-repeat"/>
</dbReference>
<evidence type="ECO:0000259" key="2">
    <source>
        <dbReference type="Pfam" id="PF25372"/>
    </source>
</evidence>
<reference evidence="3" key="2">
    <citation type="submission" date="2020-11" db="EMBL/GenBank/DDBJ databases">
        <authorList>
            <person name="McCartney M.A."/>
            <person name="Auch B."/>
            <person name="Kono T."/>
            <person name="Mallez S."/>
            <person name="Becker A."/>
            <person name="Gohl D.M."/>
            <person name="Silverstein K.A.T."/>
            <person name="Koren S."/>
            <person name="Bechman K.B."/>
            <person name="Herman A."/>
            <person name="Abrahante J.E."/>
            <person name="Garbe J."/>
        </authorList>
    </citation>
    <scope>NUCLEOTIDE SEQUENCE</scope>
    <source>
        <strain evidence="3">Duluth1</strain>
        <tissue evidence="3">Whole animal</tissue>
    </source>
</reference>
<dbReference type="SUPFAM" id="SSF81383">
    <property type="entry name" value="F-box domain"/>
    <property type="match status" value="1"/>
</dbReference>
<protein>
    <recommendedName>
        <fullName evidence="2">F-box/LRR-repeat protein 15-like leucin rich repeat domain-containing protein</fullName>
    </recommendedName>
</protein>
<feature type="domain" description="F-box/LRR-repeat protein 15-like leucin rich repeat" evidence="2">
    <location>
        <begin position="161"/>
        <end position="255"/>
    </location>
</feature>
<reference evidence="3" key="1">
    <citation type="journal article" date="2019" name="bioRxiv">
        <title>The Genome of the Zebra Mussel, Dreissena polymorpha: A Resource for Invasive Species Research.</title>
        <authorList>
            <person name="McCartney M.A."/>
            <person name="Auch B."/>
            <person name="Kono T."/>
            <person name="Mallez S."/>
            <person name="Zhang Y."/>
            <person name="Obille A."/>
            <person name="Becker A."/>
            <person name="Abrahante J.E."/>
            <person name="Garbe J."/>
            <person name="Badalamenti J.P."/>
            <person name="Herman A."/>
            <person name="Mangelson H."/>
            <person name="Liachko I."/>
            <person name="Sullivan S."/>
            <person name="Sone E.D."/>
            <person name="Koren S."/>
            <person name="Silverstein K.A.T."/>
            <person name="Beckman K.B."/>
            <person name="Gohl D.M."/>
        </authorList>
    </citation>
    <scope>NUCLEOTIDE SEQUENCE</scope>
    <source>
        <strain evidence="3">Duluth1</strain>
        <tissue evidence="3">Whole animal</tissue>
    </source>
</reference>
<dbReference type="PANTHER" id="PTHR13382:SF79">
    <property type="entry name" value="F-BOX AND LEUCINE RICH REPEAT PROTEIN 15"/>
    <property type="match status" value="1"/>
</dbReference>
<dbReference type="PANTHER" id="PTHR13382">
    <property type="entry name" value="MITOCHONDRIAL ATP SYNTHASE COUPLING FACTOR B"/>
    <property type="match status" value="1"/>
</dbReference>
<proteinExistence type="predicted"/>
<accession>A0A9D4LPG8</accession>
<sequence length="338" mass="38004">MNKCGDTHVSAVTLFDLPVEDVIFQHIFPLLPIQTLFHARCVCRQFQQIVQYFFTVARTLNIARIGGKVTERAFHILTDESSNLVNVNLRNAKDWLQDSLLMPVLKNNQRIESLDLTNCTSLSNTSLQVLVTHCVGLKSLVLRDCVWLDPDGVTVIGLYSNQLEKIDMSGCWNVNDEALVVLVKGCPRLLSIELMKIYGLTDTSMSILCQSCPKLVHLNVQGCWRITDDSIRFLAEYGKNLKTLHIRDCTHVTETVLTKLRQNGVKMDRLAPPSADGRMDKGRDVPETRQVFAVTGPVSSMCQLWTSPHDYHGSPSSGCTKLVCCWDVLLFWISPPEL</sequence>
<dbReference type="GO" id="GO:0005737">
    <property type="term" value="C:cytoplasm"/>
    <property type="evidence" value="ECO:0007669"/>
    <property type="project" value="TreeGrafter"/>
</dbReference>